<dbReference type="Gene3D" id="3.40.50.10600">
    <property type="entry name" value="SpoIIaa-like domains"/>
    <property type="match status" value="1"/>
</dbReference>
<gene>
    <name evidence="1" type="ORF">IM725_02925</name>
</gene>
<sequence>MLKFELGTSEGCPTARLEGLVSVEAWASVLEDLDRSLQAHAGPPRLLMDLTPLLGYLGVPERQAVGALMAHHLARMHKVALVVQAHKISNVVHDEAQRQGLDLRLFSSKREALAWIHA</sequence>
<organism evidence="1 2">
    <name type="scientific">Ramlibacter aquaticus</name>
    <dbReference type="NCBI Taxonomy" id="2780094"/>
    <lineage>
        <taxon>Bacteria</taxon>
        <taxon>Pseudomonadati</taxon>
        <taxon>Pseudomonadota</taxon>
        <taxon>Betaproteobacteria</taxon>
        <taxon>Burkholderiales</taxon>
        <taxon>Comamonadaceae</taxon>
        <taxon>Ramlibacter</taxon>
    </lineage>
</organism>
<evidence type="ECO:0000313" key="2">
    <source>
        <dbReference type="Proteomes" id="UP000715965"/>
    </source>
</evidence>
<proteinExistence type="predicted"/>
<dbReference type="InterPro" id="IPR038396">
    <property type="entry name" value="SpoIIAA-like_sf"/>
</dbReference>
<dbReference type="RefSeq" id="WP_193779072.1">
    <property type="nucleotide sequence ID" value="NZ_JADDOJ010000006.1"/>
</dbReference>
<dbReference type="EMBL" id="JADDOJ010000006">
    <property type="protein sequence ID" value="MBE7939525.1"/>
    <property type="molecule type" value="Genomic_DNA"/>
</dbReference>
<dbReference type="InterPro" id="IPR021866">
    <property type="entry name" value="SpoIIAA-like"/>
</dbReference>
<dbReference type="InterPro" id="IPR036513">
    <property type="entry name" value="STAS_dom_sf"/>
</dbReference>
<comment type="caution">
    <text evidence="1">The sequence shown here is derived from an EMBL/GenBank/DDBJ whole genome shotgun (WGS) entry which is preliminary data.</text>
</comment>
<protein>
    <submittedName>
        <fullName evidence="1">STAS/SEC14 domain-containing protein</fullName>
    </submittedName>
</protein>
<keyword evidence="2" id="KW-1185">Reference proteome</keyword>
<dbReference type="Proteomes" id="UP000715965">
    <property type="component" value="Unassembled WGS sequence"/>
</dbReference>
<accession>A0ABR9SB12</accession>
<evidence type="ECO:0000313" key="1">
    <source>
        <dbReference type="EMBL" id="MBE7939525.1"/>
    </source>
</evidence>
<dbReference type="SUPFAM" id="SSF52091">
    <property type="entry name" value="SpoIIaa-like"/>
    <property type="match status" value="1"/>
</dbReference>
<name>A0ABR9SB12_9BURK</name>
<reference evidence="1 2" key="1">
    <citation type="submission" date="2020-10" db="EMBL/GenBank/DDBJ databases">
        <title>Draft genome of Ramlibacter aquaticus LMG 30558.</title>
        <authorList>
            <person name="Props R."/>
        </authorList>
    </citation>
    <scope>NUCLEOTIDE SEQUENCE [LARGE SCALE GENOMIC DNA]</scope>
    <source>
        <strain evidence="1 2">LMG 30558</strain>
    </source>
</reference>
<dbReference type="Pfam" id="PF11964">
    <property type="entry name" value="SpoIIAA-like"/>
    <property type="match status" value="1"/>
</dbReference>